<dbReference type="STRING" id="526226.Gbro_0345"/>
<keyword evidence="3" id="KW-1185">Reference proteome</keyword>
<evidence type="ECO:0000313" key="3">
    <source>
        <dbReference type="Proteomes" id="UP000001219"/>
    </source>
</evidence>
<dbReference type="AlphaFoldDB" id="D0LCF7"/>
<gene>
    <name evidence="2" type="ordered locus">Gbro_0345</name>
</gene>
<dbReference type="RefSeq" id="WP_012832272.1">
    <property type="nucleotide sequence ID" value="NC_013441.1"/>
</dbReference>
<dbReference type="HOGENOM" id="CLU_037507_0_0_11"/>
<evidence type="ECO:0000313" key="2">
    <source>
        <dbReference type="EMBL" id="ACY19681.1"/>
    </source>
</evidence>
<organism evidence="2 3">
    <name type="scientific">Gordonia bronchialis (strain ATCC 25592 / DSM 43247 / BCRC 13721 / JCM 3198 / KCTC 3076 / NBRC 16047 / NCTC 10667)</name>
    <name type="common">Rhodococcus bronchialis</name>
    <dbReference type="NCBI Taxonomy" id="526226"/>
    <lineage>
        <taxon>Bacteria</taxon>
        <taxon>Bacillati</taxon>
        <taxon>Actinomycetota</taxon>
        <taxon>Actinomycetes</taxon>
        <taxon>Mycobacteriales</taxon>
        <taxon>Gordoniaceae</taxon>
        <taxon>Gordonia</taxon>
    </lineage>
</organism>
<dbReference type="InterPro" id="IPR029035">
    <property type="entry name" value="DHS-like_NAD/FAD-binding_dom"/>
</dbReference>
<dbReference type="EMBL" id="CP001802">
    <property type="protein sequence ID" value="ACY19681.1"/>
    <property type="molecule type" value="Genomic_DNA"/>
</dbReference>
<feature type="compositionally biased region" description="Polar residues" evidence="1">
    <location>
        <begin position="464"/>
        <end position="474"/>
    </location>
</feature>
<sequence length="474" mass="51282">MADTARAPGHLFVVHGRLESVRYDAVIVPTDRHFDVSSQWDRLLSGQVPSRPRGWSRGFGRSDGTEGVWFISVYDETAVTGAELAERLDALVRDIVGEIGADVGRLVVAMPVLGIRGGAQGARRGAVVRDLVDALTTISHRRGVDIAQVTPDRAVHGAIQHFRKAGTSSLWELTAEELQLAGELGSFAQQGHLALFLGAGVSMSAGLPSWGSLLTELANKAQIAAADFESLNGSPLDQAELVSLHLQDRLGSEVAALEREATQVSLAHALLAGLNCMQVVTTNYDELYEAAVDATGHKRPALLPREHAEPGRPWLLKMHGDVGDENDIVLTRRSFVRYDANSRPAGSLLQSLMMTKHLLVVGTSMSDDNVVRLAIEVDDFLRSDATFGTFIDVSQPSARAELWRKRFRWLNCAGDETADRVRRMEIVLDAIGMYAAQDASWLLDPRFAGLLTPGRSGGDRRGQGTDSASAASIH</sequence>
<dbReference type="Proteomes" id="UP000001219">
    <property type="component" value="Chromosome"/>
</dbReference>
<evidence type="ECO:0000256" key="1">
    <source>
        <dbReference type="SAM" id="MobiDB-lite"/>
    </source>
</evidence>
<accession>D0LCF7</accession>
<reference evidence="3" key="1">
    <citation type="submission" date="2009-10" db="EMBL/GenBank/DDBJ databases">
        <title>The complete chromosome of Gordonia bronchialis DSM 43247.</title>
        <authorList>
            <consortium name="US DOE Joint Genome Institute (JGI-PGF)"/>
            <person name="Lucas S."/>
            <person name="Copeland A."/>
            <person name="Lapidus A."/>
            <person name="Glavina del Rio T."/>
            <person name="Dalin E."/>
            <person name="Tice H."/>
            <person name="Bruce D."/>
            <person name="Goodwin L."/>
            <person name="Pitluck S."/>
            <person name="Kyrpides N."/>
            <person name="Mavromatis K."/>
            <person name="Ivanova N."/>
            <person name="Ovchinnikova G."/>
            <person name="Saunders E."/>
            <person name="Brettin T."/>
            <person name="Detter J.C."/>
            <person name="Han C."/>
            <person name="Larimer F."/>
            <person name="Land M."/>
            <person name="Hauser L."/>
            <person name="Markowitz V."/>
            <person name="Cheng J.-F."/>
            <person name="Hugenholtz P."/>
            <person name="Woyke T."/>
            <person name="Wu D."/>
            <person name="Jando M."/>
            <person name="Schneider S."/>
            <person name="Goeker M."/>
            <person name="Klenk H.-P."/>
            <person name="Eisen J.A."/>
        </authorList>
    </citation>
    <scope>NUCLEOTIDE SEQUENCE [LARGE SCALE GENOMIC DNA]</scope>
    <source>
        <strain evidence="3">ATCC 25592 / DSM 43247 / BCRC 13721 / JCM 3198 / KCTC 3076 / NBRC 16047 / NCTC 10667</strain>
    </source>
</reference>
<dbReference type="Pfam" id="PF13289">
    <property type="entry name" value="SIR2_2"/>
    <property type="match status" value="1"/>
</dbReference>
<dbReference type="eggNOG" id="COG0846">
    <property type="taxonomic scope" value="Bacteria"/>
</dbReference>
<reference evidence="2 3" key="2">
    <citation type="journal article" date="2010" name="Stand. Genomic Sci.">
        <title>Complete genome sequence of Gordonia bronchialis type strain (3410).</title>
        <authorList>
            <person name="Ivanova N."/>
            <person name="Sikorski J."/>
            <person name="Jando M."/>
            <person name="Lapidus A."/>
            <person name="Nolan M."/>
            <person name="Lucas S."/>
            <person name="Del Rio T.G."/>
            <person name="Tice H."/>
            <person name="Copeland A."/>
            <person name="Cheng J.F."/>
            <person name="Chen F."/>
            <person name="Bruce D."/>
            <person name="Goodwin L."/>
            <person name="Pitluck S."/>
            <person name="Mavromatis K."/>
            <person name="Ovchinnikova G."/>
            <person name="Pati A."/>
            <person name="Chen A."/>
            <person name="Palaniappan K."/>
            <person name="Land M."/>
            <person name="Hauser L."/>
            <person name="Chang Y.J."/>
            <person name="Jeffries C.D."/>
            <person name="Chain P."/>
            <person name="Saunders E."/>
            <person name="Han C."/>
            <person name="Detter J.C."/>
            <person name="Brettin T."/>
            <person name="Rohde M."/>
            <person name="Goker M."/>
            <person name="Bristow J."/>
            <person name="Eisen J.A."/>
            <person name="Markowitz V."/>
            <person name="Hugenholtz P."/>
            <person name="Klenk H.P."/>
            <person name="Kyrpides N.C."/>
        </authorList>
    </citation>
    <scope>NUCLEOTIDE SEQUENCE [LARGE SCALE GENOMIC DNA]</scope>
    <source>
        <strain evidence="3">ATCC 25592 / DSM 43247 / BCRC 13721 / JCM 3198 / KCTC 3076 / NBRC 16047 / NCTC 10667</strain>
    </source>
</reference>
<dbReference type="SUPFAM" id="SSF52467">
    <property type="entry name" value="DHS-like NAD/FAD-binding domain"/>
    <property type="match status" value="1"/>
</dbReference>
<feature type="region of interest" description="Disordered" evidence="1">
    <location>
        <begin position="454"/>
        <end position="474"/>
    </location>
</feature>
<name>D0LCF7_GORB4</name>
<dbReference type="KEGG" id="gbr:Gbro_0345"/>
<dbReference type="Gene3D" id="3.40.50.1220">
    <property type="entry name" value="TPP-binding domain"/>
    <property type="match status" value="1"/>
</dbReference>
<protein>
    <submittedName>
        <fullName evidence="2">Uncharacterized protein</fullName>
    </submittedName>
</protein>
<proteinExistence type="predicted"/>